<comment type="caution">
    <text evidence="3">The sequence shown here is derived from an EMBL/GenBank/DDBJ whole genome shotgun (WGS) entry which is preliminary data.</text>
</comment>
<gene>
    <name evidence="3" type="ORF">J2S03_000504</name>
</gene>
<accession>A0ABT9XEI5</accession>
<keyword evidence="4" id="KW-1185">Reference proteome</keyword>
<feature type="coiled-coil region" evidence="1">
    <location>
        <begin position="653"/>
        <end position="680"/>
    </location>
</feature>
<feature type="coiled-coil region" evidence="1">
    <location>
        <begin position="209"/>
        <end position="243"/>
    </location>
</feature>
<dbReference type="PANTHER" id="PTHR41259">
    <property type="entry name" value="DOUBLE-STRAND BREAK REPAIR RAD50 ATPASE, PUTATIVE-RELATED"/>
    <property type="match status" value="1"/>
</dbReference>
<dbReference type="Gene3D" id="3.40.50.300">
    <property type="entry name" value="P-loop containing nucleotide triphosphate hydrolases"/>
    <property type="match status" value="2"/>
</dbReference>
<evidence type="ECO:0000313" key="3">
    <source>
        <dbReference type="EMBL" id="MDQ0188692.1"/>
    </source>
</evidence>
<dbReference type="Proteomes" id="UP001232973">
    <property type="component" value="Unassembled WGS sequence"/>
</dbReference>
<dbReference type="EMBL" id="JAUSTP010000002">
    <property type="protein sequence ID" value="MDQ0188692.1"/>
    <property type="molecule type" value="Genomic_DNA"/>
</dbReference>
<keyword evidence="1" id="KW-0175">Coiled coil</keyword>
<evidence type="ECO:0000256" key="1">
    <source>
        <dbReference type="SAM" id="Coils"/>
    </source>
</evidence>
<proteinExistence type="predicted"/>
<name>A0ABT9XEI5_9BACL</name>
<sequence length="982" mass="107842">MKLRGLELYHVGLHQGSVLNDVADGLTVIYGPNEAGKSTLLAGIRALLFGRATQAEAAVSLGAGARVIGRLEDEEGTLWRVERSLSGRRRHPPTASAGDGRRLVGETQFQDQFSALREVEALLYQSVFTFQLAELQDLRDNKSASERLYAAGAAGGLSPMAMERSLAEAAKRLYNRDPRAKNALLLQCMAEMSALRDRLALANDTPDAYLRVKQELAQAMAEQAALQKELEAAERALDEARLMQRLRPVHDQLEALRERLRVMADGPHGLPAMAELSALRASSRAVEAQLRQLHELEGELQRLQSVIAEQVGQIHPGWLQPLPGGAAQRPLEQAALSVGVLQAARAYEARLDAGQREVAARQNDVQQQQRALHQAASLLQENGWTPAQSQADIEQAEADLARELAVCDDEMERLNELQRLWSQYEATAQEIAAYETAAGPPGRRKTRRSGRWLPACVAFAAFALAVIEVWQGAPVDGVLTAGFGLVLTAVLIGLGRRQGAAAHPPADAHLERLRVQRGQQEAALLQTARRLTWHAEAFAALWSVQQPTSEGFDAARLSNAWAEQLQTAKASLRERTRRLNALRDGLRETRQALLRWEAARDGLEEAQAKLAAAQAQLEQTDAAWQDFLTEVGLPKTAFHPNAFVVEANVVLSIRTAQAALAKQSEQAEELRNTIVQFLDATAAFAPAARGGEPAARDASALQRAFDVRMEGLNRALQMAADGEALQQEIREWQVQANTLAGGEASYTEKAVLLRETSEATWTDRLQSLEAQVSRLRALLQASQERQWQLTQALRSWQDGQETAHIVWQLAQTRARRDAIAHQWAAHVIAHQLVRQARQQFERAQQPALLKAAGALFARMTAGKYVDLLVLGDEEGAAGEAWFAVDAQGTHWRIDALSRGTREQIYLAMRLALIRAYQRRGTILPVVLDDPLVNFDSLRLAAVFAMLNEEAQSGQMLYLTCHKSVVELAESAGVPVVSLTGVE</sequence>
<reference evidence="3 4" key="1">
    <citation type="submission" date="2023-07" db="EMBL/GenBank/DDBJ databases">
        <title>Genomic Encyclopedia of Type Strains, Phase IV (KMG-IV): sequencing the most valuable type-strain genomes for metagenomic binning, comparative biology and taxonomic classification.</title>
        <authorList>
            <person name="Goeker M."/>
        </authorList>
    </citation>
    <scope>NUCLEOTIDE SEQUENCE [LARGE SCALE GENOMIC DNA]</scope>
    <source>
        <strain evidence="3 4">DSM 4006</strain>
    </source>
</reference>
<dbReference type="InterPro" id="IPR027417">
    <property type="entry name" value="P-loop_NTPase"/>
</dbReference>
<feature type="coiled-coil region" evidence="1">
    <location>
        <begin position="279"/>
        <end position="313"/>
    </location>
</feature>
<feature type="domain" description="YhaN AAA" evidence="2">
    <location>
        <begin position="1"/>
        <end position="199"/>
    </location>
</feature>
<evidence type="ECO:0000259" key="2">
    <source>
        <dbReference type="Pfam" id="PF13514"/>
    </source>
</evidence>
<dbReference type="PANTHER" id="PTHR41259:SF1">
    <property type="entry name" value="DOUBLE-STRAND BREAK REPAIR RAD50 ATPASE, PUTATIVE-RELATED"/>
    <property type="match status" value="1"/>
</dbReference>
<dbReference type="InterPro" id="IPR038734">
    <property type="entry name" value="YhaN_AAA"/>
</dbReference>
<dbReference type="Pfam" id="PF13514">
    <property type="entry name" value="AAA_27"/>
    <property type="match status" value="1"/>
</dbReference>
<dbReference type="RefSeq" id="WP_274455323.1">
    <property type="nucleotide sequence ID" value="NZ_CP067097.1"/>
</dbReference>
<protein>
    <submittedName>
        <fullName evidence="3">Uncharacterized protein YhaN</fullName>
    </submittedName>
</protein>
<evidence type="ECO:0000313" key="4">
    <source>
        <dbReference type="Proteomes" id="UP001232973"/>
    </source>
</evidence>
<organism evidence="3 4">
    <name type="scientific">Alicyclobacillus cycloheptanicus</name>
    <dbReference type="NCBI Taxonomy" id="1457"/>
    <lineage>
        <taxon>Bacteria</taxon>
        <taxon>Bacillati</taxon>
        <taxon>Bacillota</taxon>
        <taxon>Bacilli</taxon>
        <taxon>Bacillales</taxon>
        <taxon>Alicyclobacillaceae</taxon>
        <taxon>Alicyclobacillus</taxon>
    </lineage>
</organism>
<feature type="coiled-coil region" evidence="1">
    <location>
        <begin position="562"/>
        <end position="623"/>
    </location>
</feature>
<dbReference type="SUPFAM" id="SSF52540">
    <property type="entry name" value="P-loop containing nucleoside triphosphate hydrolases"/>
    <property type="match status" value="1"/>
</dbReference>